<dbReference type="Pfam" id="PF00615">
    <property type="entry name" value="RGS"/>
    <property type="match status" value="1"/>
</dbReference>
<dbReference type="InterPro" id="IPR024066">
    <property type="entry name" value="RGS_subdom1/3"/>
</dbReference>
<dbReference type="GO" id="GO:0003676">
    <property type="term" value="F:nucleic acid binding"/>
    <property type="evidence" value="ECO:0007669"/>
    <property type="project" value="InterPro"/>
</dbReference>
<evidence type="ECO:0000256" key="2">
    <source>
        <dbReference type="SAM" id="MobiDB-lite"/>
    </source>
</evidence>
<protein>
    <submittedName>
        <fullName evidence="4">Regulator of G-protein signaling 10</fullName>
    </submittedName>
</protein>
<dbReference type="SUPFAM" id="SSF48097">
    <property type="entry name" value="Regulator of G-protein signaling, RGS"/>
    <property type="match status" value="1"/>
</dbReference>
<dbReference type="EMBL" id="KB321153">
    <property type="protein sequence ID" value="ELW47053.1"/>
    <property type="molecule type" value="Genomic_DNA"/>
</dbReference>
<dbReference type="InterPro" id="IPR012677">
    <property type="entry name" value="Nucleotide-bd_a/b_plait_sf"/>
</dbReference>
<dbReference type="PROSITE" id="PS50132">
    <property type="entry name" value="RGS"/>
    <property type="match status" value="1"/>
</dbReference>
<dbReference type="Proteomes" id="UP000011518">
    <property type="component" value="Unassembled WGS sequence"/>
</dbReference>
<dbReference type="InterPro" id="IPR036305">
    <property type="entry name" value="RGS_sf"/>
</dbReference>
<dbReference type="Gene3D" id="1.10.196.10">
    <property type="match status" value="1"/>
</dbReference>
<sequence length="202" mass="23279">MRSWIGDARVVKDMATGKSKGYGFVSFYNKLVDYSQWGQWSQVYGNPQQYGQYMANGWQVPPYGVYGQPWNQQGFGVDNVAECTGSEPQLLLLSSENVGNTGLWHQMQEKAKEIYMTYLSSKASSQVNVEGQSRLNEKILDEPHPLMFQKLQDQIFNLMKYDSYSRFLKSDLFLKHKRTEEEEEEPPDAQTAAKRASRIYNT</sequence>
<dbReference type="SMART" id="SM00315">
    <property type="entry name" value="RGS"/>
    <property type="match status" value="1"/>
</dbReference>
<dbReference type="InterPro" id="IPR044926">
    <property type="entry name" value="RGS_subdomain_2"/>
</dbReference>
<dbReference type="InParanoid" id="L9J9Q8"/>
<organism evidence="4 5">
    <name type="scientific">Tupaia chinensis</name>
    <name type="common">Chinese tree shrew</name>
    <name type="synonym">Tupaia belangeri chinensis</name>
    <dbReference type="NCBI Taxonomy" id="246437"/>
    <lineage>
        <taxon>Eukaryota</taxon>
        <taxon>Metazoa</taxon>
        <taxon>Chordata</taxon>
        <taxon>Craniata</taxon>
        <taxon>Vertebrata</taxon>
        <taxon>Euteleostomi</taxon>
        <taxon>Mammalia</taxon>
        <taxon>Eutheria</taxon>
        <taxon>Euarchontoglires</taxon>
        <taxon>Scandentia</taxon>
        <taxon>Tupaiidae</taxon>
        <taxon>Tupaia</taxon>
    </lineage>
</organism>
<evidence type="ECO:0000313" key="5">
    <source>
        <dbReference type="Proteomes" id="UP000011518"/>
    </source>
</evidence>
<reference evidence="5" key="2">
    <citation type="journal article" date="2013" name="Nat. Commun.">
        <title>Genome of the Chinese tree shrew.</title>
        <authorList>
            <person name="Fan Y."/>
            <person name="Huang Z.Y."/>
            <person name="Cao C.C."/>
            <person name="Chen C.S."/>
            <person name="Chen Y.X."/>
            <person name="Fan D.D."/>
            <person name="He J."/>
            <person name="Hou H.L."/>
            <person name="Hu L."/>
            <person name="Hu X.T."/>
            <person name="Jiang X.T."/>
            <person name="Lai R."/>
            <person name="Lang Y.S."/>
            <person name="Liang B."/>
            <person name="Liao S.G."/>
            <person name="Mu D."/>
            <person name="Ma Y.Y."/>
            <person name="Niu Y.Y."/>
            <person name="Sun X.Q."/>
            <person name="Xia J.Q."/>
            <person name="Xiao J."/>
            <person name="Xiong Z.Q."/>
            <person name="Xu L."/>
            <person name="Yang L."/>
            <person name="Zhang Y."/>
            <person name="Zhao W."/>
            <person name="Zhao X.D."/>
            <person name="Zheng Y.T."/>
            <person name="Zhou J.M."/>
            <person name="Zhu Y.B."/>
            <person name="Zhang G.J."/>
            <person name="Wang J."/>
            <person name="Yao Y.G."/>
        </authorList>
    </citation>
    <scope>NUCLEOTIDE SEQUENCE [LARGE SCALE GENOMIC DNA]</scope>
</reference>
<dbReference type="InterPro" id="IPR035979">
    <property type="entry name" value="RBD_domain_sf"/>
</dbReference>
<dbReference type="eggNOG" id="KOG0148">
    <property type="taxonomic scope" value="Eukaryota"/>
</dbReference>
<dbReference type="PRINTS" id="PR01301">
    <property type="entry name" value="RGSPROTEIN"/>
</dbReference>
<keyword evidence="1" id="KW-0343">GTPase activation</keyword>
<gene>
    <name evidence="4" type="ORF">TREES_T100004574</name>
</gene>
<dbReference type="SUPFAM" id="SSF54928">
    <property type="entry name" value="RNA-binding domain, RBD"/>
    <property type="match status" value="1"/>
</dbReference>
<evidence type="ECO:0000256" key="1">
    <source>
        <dbReference type="ARBA" id="ARBA00022468"/>
    </source>
</evidence>
<accession>L9J9Q8</accession>
<dbReference type="Gene3D" id="1.10.167.10">
    <property type="entry name" value="Regulator of G-protein Signalling 4, domain 2"/>
    <property type="match status" value="1"/>
</dbReference>
<dbReference type="PANTHER" id="PTHR45945">
    <property type="entry name" value="REGULATOR OF G-PROTEIN SIGNALING LOCO"/>
    <property type="match status" value="1"/>
</dbReference>
<dbReference type="STRING" id="246437.L9J9Q8"/>
<keyword evidence="5" id="KW-1185">Reference proteome</keyword>
<dbReference type="AlphaFoldDB" id="L9J9Q8"/>
<dbReference type="Gene3D" id="3.30.70.330">
    <property type="match status" value="1"/>
</dbReference>
<reference evidence="5" key="1">
    <citation type="submission" date="2012-07" db="EMBL/GenBank/DDBJ databases">
        <title>Genome of the Chinese tree shrew, a rising model animal genetically related to primates.</title>
        <authorList>
            <person name="Zhang G."/>
            <person name="Fan Y."/>
            <person name="Yao Y."/>
            <person name="Huang Z."/>
        </authorList>
    </citation>
    <scope>NUCLEOTIDE SEQUENCE [LARGE SCALE GENOMIC DNA]</scope>
</reference>
<dbReference type="GO" id="GO:0005737">
    <property type="term" value="C:cytoplasm"/>
    <property type="evidence" value="ECO:0007669"/>
    <property type="project" value="TreeGrafter"/>
</dbReference>
<feature type="domain" description="RGS" evidence="3">
    <location>
        <begin position="105"/>
        <end position="175"/>
    </location>
</feature>
<proteinExistence type="predicted"/>
<evidence type="ECO:0000259" key="3">
    <source>
        <dbReference type="PROSITE" id="PS50132"/>
    </source>
</evidence>
<dbReference type="GO" id="GO:0005634">
    <property type="term" value="C:nucleus"/>
    <property type="evidence" value="ECO:0007669"/>
    <property type="project" value="TreeGrafter"/>
</dbReference>
<name>L9J9Q8_TUPCH</name>
<feature type="region of interest" description="Disordered" evidence="2">
    <location>
        <begin position="178"/>
        <end position="202"/>
    </location>
</feature>
<dbReference type="InterPro" id="IPR016137">
    <property type="entry name" value="RGS"/>
</dbReference>
<dbReference type="GO" id="GO:0005096">
    <property type="term" value="F:GTPase activator activity"/>
    <property type="evidence" value="ECO:0007669"/>
    <property type="project" value="UniProtKB-KW"/>
</dbReference>
<dbReference type="InterPro" id="IPR046995">
    <property type="entry name" value="RGS10/12/14-like"/>
</dbReference>
<dbReference type="PANTHER" id="PTHR45945:SF3">
    <property type="entry name" value="REGULATOR OF G-PROTEIN SIGNALING LOCO"/>
    <property type="match status" value="1"/>
</dbReference>
<evidence type="ECO:0000313" key="4">
    <source>
        <dbReference type="EMBL" id="ELW47053.1"/>
    </source>
</evidence>
<dbReference type="FunFam" id="1.10.167.10:FF:000001">
    <property type="entry name" value="Putative regulator of g-protein signaling 12"/>
    <property type="match status" value="1"/>
</dbReference>
<dbReference type="GO" id="GO:0008277">
    <property type="term" value="P:regulation of G protein-coupled receptor signaling pathway"/>
    <property type="evidence" value="ECO:0007669"/>
    <property type="project" value="TreeGrafter"/>
</dbReference>
<dbReference type="GO" id="GO:0005886">
    <property type="term" value="C:plasma membrane"/>
    <property type="evidence" value="ECO:0007669"/>
    <property type="project" value="TreeGrafter"/>
</dbReference>